<dbReference type="SUPFAM" id="SSF50037">
    <property type="entry name" value="C-terminal domain of transcriptional repressors"/>
    <property type="match status" value="1"/>
</dbReference>
<keyword evidence="7" id="KW-0804">Transcription</keyword>
<dbReference type="Pfam" id="PF02742">
    <property type="entry name" value="Fe_dep_repr_C"/>
    <property type="match status" value="1"/>
</dbReference>
<dbReference type="GO" id="GO:0046983">
    <property type="term" value="F:protein dimerization activity"/>
    <property type="evidence" value="ECO:0007669"/>
    <property type="project" value="InterPro"/>
</dbReference>
<dbReference type="Pfam" id="PF01325">
    <property type="entry name" value="Fe_dep_repress"/>
    <property type="match status" value="1"/>
</dbReference>
<dbReference type="SUPFAM" id="SSF46785">
    <property type="entry name" value="Winged helix' DNA-binding domain"/>
    <property type="match status" value="1"/>
</dbReference>
<keyword evidence="5" id="KW-0805">Transcription regulation</keyword>
<dbReference type="GO" id="GO:0003700">
    <property type="term" value="F:DNA-binding transcription factor activity"/>
    <property type="evidence" value="ECO:0007669"/>
    <property type="project" value="InterPro"/>
</dbReference>
<evidence type="ECO:0000256" key="5">
    <source>
        <dbReference type="ARBA" id="ARBA00023015"/>
    </source>
</evidence>
<evidence type="ECO:0000256" key="4">
    <source>
        <dbReference type="ARBA" id="ARBA00023004"/>
    </source>
</evidence>
<sequence>MGNLIDTTEMYLKTIFEMEEDGIPPLRARIVERLGQSGPTVSQTVARMERDKLVFVGEDRIIQLSKEGRSRAIEVIRKHRLVECLLVGPLKLPWAEAHEEACRWEHVLSKKVEERLADVMGDPAVDPYGNPIPGHKPVAERHEVAASELELDGNKEVQITRFGEPLQAEPGVLGQLQQFSIQVGTTVTILVEGDVARLKSASTRGDVRFDASLLAHLFVAIN</sequence>
<dbReference type="InterPro" id="IPR036421">
    <property type="entry name" value="Fe_dep_repressor_sf"/>
</dbReference>
<dbReference type="GO" id="GO:0046914">
    <property type="term" value="F:transition metal ion binding"/>
    <property type="evidence" value="ECO:0007669"/>
    <property type="project" value="InterPro"/>
</dbReference>
<dbReference type="SUPFAM" id="SSF47979">
    <property type="entry name" value="Iron-dependent repressor protein, dimerization domain"/>
    <property type="match status" value="1"/>
</dbReference>
<keyword evidence="6" id="KW-0238">DNA-binding</keyword>
<dbReference type="PROSITE" id="PS50944">
    <property type="entry name" value="HTH_DTXR"/>
    <property type="match status" value="1"/>
</dbReference>
<feature type="domain" description="HTH dtxR-type" evidence="8">
    <location>
        <begin position="4"/>
        <end position="65"/>
    </location>
</feature>
<dbReference type="InterPro" id="IPR050536">
    <property type="entry name" value="DtxR_MntR_Metal-Reg"/>
</dbReference>
<dbReference type="PANTHER" id="PTHR33238">
    <property type="entry name" value="IRON (METAL) DEPENDENT REPRESSOR, DTXR FAMILY"/>
    <property type="match status" value="1"/>
</dbReference>
<dbReference type="PANTHER" id="PTHR33238:SF10">
    <property type="entry name" value="IRON-DEPENDENT REPRESSOR IDER"/>
    <property type="match status" value="1"/>
</dbReference>
<dbReference type="Proteomes" id="UP001211044">
    <property type="component" value="Chromosome"/>
</dbReference>
<dbReference type="InterPro" id="IPR038157">
    <property type="entry name" value="FeoA_core_dom"/>
</dbReference>
<evidence type="ECO:0000256" key="3">
    <source>
        <dbReference type="ARBA" id="ARBA00011738"/>
    </source>
</evidence>
<dbReference type="InterPro" id="IPR022689">
    <property type="entry name" value="Iron_dep_repressor"/>
</dbReference>
<dbReference type="GO" id="GO:0045892">
    <property type="term" value="P:negative regulation of DNA-templated transcription"/>
    <property type="evidence" value="ECO:0007669"/>
    <property type="project" value="TreeGrafter"/>
</dbReference>
<evidence type="ECO:0000259" key="8">
    <source>
        <dbReference type="PROSITE" id="PS50944"/>
    </source>
</evidence>
<evidence type="ECO:0000256" key="1">
    <source>
        <dbReference type="ARBA" id="ARBA00004496"/>
    </source>
</evidence>
<dbReference type="SMART" id="SM00529">
    <property type="entry name" value="HTH_DTXR"/>
    <property type="match status" value="1"/>
</dbReference>
<dbReference type="InterPro" id="IPR001367">
    <property type="entry name" value="Fe_dep_repressor"/>
</dbReference>
<dbReference type="KEGG" id="wne:PIG85_02275"/>
<dbReference type="GO" id="GO:0003677">
    <property type="term" value="F:DNA binding"/>
    <property type="evidence" value="ECO:0007669"/>
    <property type="project" value="UniProtKB-KW"/>
</dbReference>
<comment type="similarity">
    <text evidence="2">Belongs to the DtxR/MntR family.</text>
</comment>
<dbReference type="InterPro" id="IPR022687">
    <property type="entry name" value="HTH_DTXR"/>
</dbReference>
<evidence type="ECO:0000256" key="6">
    <source>
        <dbReference type="ARBA" id="ARBA00023125"/>
    </source>
</evidence>
<evidence type="ECO:0000313" key="10">
    <source>
        <dbReference type="Proteomes" id="UP001211044"/>
    </source>
</evidence>
<dbReference type="GO" id="GO:0005737">
    <property type="term" value="C:cytoplasm"/>
    <property type="evidence" value="ECO:0007669"/>
    <property type="project" value="UniProtKB-SubCell"/>
</dbReference>
<comment type="subcellular location">
    <subcellularLocation>
        <location evidence="1">Cytoplasm</location>
    </subcellularLocation>
</comment>
<evidence type="ECO:0000256" key="2">
    <source>
        <dbReference type="ARBA" id="ARBA00007871"/>
    </source>
</evidence>
<reference evidence="9" key="1">
    <citation type="submission" date="2023-01" db="EMBL/GenBank/DDBJ databases">
        <title>Comparative Genomic Analysis of the Clinically-Derived Winkia Strain NY0527 Provides Evidence into the Taxonomic Reassignment of Winkia neuii and Characterizes Their Virulence Traits.</title>
        <authorList>
            <person name="Cai X."/>
            <person name="Peng Y."/>
            <person name="Li M."/>
            <person name="Qiu Y."/>
            <person name="Wang Y."/>
            <person name="Xu L."/>
            <person name="Hou Q."/>
        </authorList>
    </citation>
    <scope>NUCLEOTIDE SEQUENCE</scope>
    <source>
        <strain evidence="9">NY0527</strain>
    </source>
</reference>
<dbReference type="RefSeq" id="WP_004806410.1">
    <property type="nucleotide sequence ID" value="NZ_CP116394.1"/>
</dbReference>
<dbReference type="InterPro" id="IPR036388">
    <property type="entry name" value="WH-like_DNA-bd_sf"/>
</dbReference>
<proteinExistence type="inferred from homology"/>
<dbReference type="InterPro" id="IPR008988">
    <property type="entry name" value="Transcriptional_repressor_C"/>
</dbReference>
<gene>
    <name evidence="9" type="ORF">PIG85_02275</name>
</gene>
<dbReference type="AlphaFoldDB" id="A0AB38XQ72"/>
<keyword evidence="4" id="KW-0408">Iron</keyword>
<dbReference type="EMBL" id="CP116394">
    <property type="protein sequence ID" value="WCE46495.1"/>
    <property type="molecule type" value="Genomic_DNA"/>
</dbReference>
<name>A0AB38XQ72_9ACTO</name>
<dbReference type="Gene3D" id="2.30.30.90">
    <property type="match status" value="1"/>
</dbReference>
<organism evidence="9 10">
    <name type="scientific">Winkia neuii subsp. anitrata</name>
    <dbReference type="NCBI Taxonomy" id="29318"/>
    <lineage>
        <taxon>Bacteria</taxon>
        <taxon>Bacillati</taxon>
        <taxon>Actinomycetota</taxon>
        <taxon>Actinomycetes</taxon>
        <taxon>Actinomycetales</taxon>
        <taxon>Actinomycetaceae</taxon>
        <taxon>Winkia</taxon>
    </lineage>
</organism>
<accession>A0AB38XQ72</accession>
<comment type="subunit">
    <text evidence="3">Homodimer.</text>
</comment>
<dbReference type="Gene3D" id="1.10.10.10">
    <property type="entry name" value="Winged helix-like DNA-binding domain superfamily/Winged helix DNA-binding domain"/>
    <property type="match status" value="1"/>
</dbReference>
<evidence type="ECO:0000313" key="9">
    <source>
        <dbReference type="EMBL" id="WCE46495.1"/>
    </source>
</evidence>
<dbReference type="InterPro" id="IPR036390">
    <property type="entry name" value="WH_DNA-bd_sf"/>
</dbReference>
<protein>
    <submittedName>
        <fullName evidence="9">Metal-dependent transcriptional regulator</fullName>
    </submittedName>
</protein>
<evidence type="ECO:0000256" key="7">
    <source>
        <dbReference type="ARBA" id="ARBA00023163"/>
    </source>
</evidence>